<proteinExistence type="predicted"/>
<name>A0ABY8EK36_9FIRM</name>
<accession>A0ABY8EK36</accession>
<dbReference type="Proteomes" id="UP001222800">
    <property type="component" value="Chromosome"/>
</dbReference>
<organism evidence="1 2">
    <name type="scientific">Tepidibacter hydrothermalis</name>
    <dbReference type="NCBI Taxonomy" id="3036126"/>
    <lineage>
        <taxon>Bacteria</taxon>
        <taxon>Bacillati</taxon>
        <taxon>Bacillota</taxon>
        <taxon>Clostridia</taxon>
        <taxon>Peptostreptococcales</taxon>
        <taxon>Peptostreptococcaceae</taxon>
        <taxon>Tepidibacter</taxon>
    </lineage>
</organism>
<dbReference type="EMBL" id="CP120733">
    <property type="protein sequence ID" value="WFD12237.1"/>
    <property type="molecule type" value="Genomic_DNA"/>
</dbReference>
<keyword evidence="2" id="KW-1185">Reference proteome</keyword>
<dbReference type="RefSeq" id="WP_277734552.1">
    <property type="nucleotide sequence ID" value="NZ_CP120733.1"/>
</dbReference>
<reference evidence="1 2" key="1">
    <citation type="submission" date="2023-03" db="EMBL/GenBank/DDBJ databases">
        <title>Complete genome sequence of Tepidibacter sp. SWIR-1, isolated from a deep-sea hydrothermal vent.</title>
        <authorList>
            <person name="Li X."/>
        </authorList>
    </citation>
    <scope>NUCLEOTIDE SEQUENCE [LARGE SCALE GENOMIC DNA]</scope>
    <source>
        <strain evidence="1 2">SWIR-1</strain>
    </source>
</reference>
<evidence type="ECO:0000313" key="1">
    <source>
        <dbReference type="EMBL" id="WFD12237.1"/>
    </source>
</evidence>
<gene>
    <name evidence="1" type="ORF">P4S50_09170</name>
</gene>
<sequence>MTNYEKFMKLLHDKGHVKGMTMAVNLAPMEFLPDEVKPSVIKSCVATSISTILMKDPEIKQVFDKAACDLMLDQVFKDLDLKKDEDYKPTAQDLFAKSIADALFSNMFTNKNSK</sequence>
<protein>
    <submittedName>
        <fullName evidence="1">Uncharacterized protein</fullName>
    </submittedName>
</protein>
<evidence type="ECO:0000313" key="2">
    <source>
        <dbReference type="Proteomes" id="UP001222800"/>
    </source>
</evidence>